<dbReference type="Pfam" id="PF02623">
    <property type="entry name" value="FliW"/>
    <property type="match status" value="1"/>
</dbReference>
<evidence type="ECO:0000313" key="6">
    <source>
        <dbReference type="Proteomes" id="UP000005387"/>
    </source>
</evidence>
<comment type="subcellular location">
    <subcellularLocation>
        <location evidence="4">Cytoplasm</location>
    </subcellularLocation>
</comment>
<keyword evidence="4" id="KW-0143">Chaperone</keyword>
<comment type="similarity">
    <text evidence="4">Belongs to the FliW family.</text>
</comment>
<keyword evidence="3 4" id="KW-0810">Translation regulation</keyword>
<gene>
    <name evidence="4" type="primary">fliW</name>
    <name evidence="5" type="ORF">PaecuDRAFT_4021</name>
</gene>
<dbReference type="Gene3D" id="2.30.290.10">
    <property type="entry name" value="BH3618-like"/>
    <property type="match status" value="1"/>
</dbReference>
<keyword evidence="2 4" id="KW-1005">Bacterial flagellum biogenesis</keyword>
<proteinExistence type="inferred from homology"/>
<evidence type="ECO:0000256" key="4">
    <source>
        <dbReference type="HAMAP-Rule" id="MF_01185"/>
    </source>
</evidence>
<evidence type="ECO:0000256" key="3">
    <source>
        <dbReference type="ARBA" id="ARBA00022845"/>
    </source>
</evidence>
<dbReference type="EMBL" id="AEDD01000012">
    <property type="protein sequence ID" value="EFM09018.1"/>
    <property type="molecule type" value="Genomic_DNA"/>
</dbReference>
<name>E0IED0_9BACL</name>
<sequence length="141" mass="16110">MIHQALQNMRIDLANSIIGFEHLKYFKLEGINEESPYAMLNSDEDEGIGFVVVSPFDTYPEYEFRINDEVLENLNIKQPEDVAVYSIVTVKQPFSKSTMNLVAPIVINVSRGEGRQVILNHTDYKINAELFPLRNGEEKTC</sequence>
<evidence type="ECO:0000313" key="5">
    <source>
        <dbReference type="EMBL" id="EFM09018.1"/>
    </source>
</evidence>
<dbReference type="eggNOG" id="COG1699">
    <property type="taxonomic scope" value="Bacteria"/>
</dbReference>
<dbReference type="GO" id="GO:0006417">
    <property type="term" value="P:regulation of translation"/>
    <property type="evidence" value="ECO:0007669"/>
    <property type="project" value="UniProtKB-KW"/>
</dbReference>
<dbReference type="GO" id="GO:0005737">
    <property type="term" value="C:cytoplasm"/>
    <property type="evidence" value="ECO:0007669"/>
    <property type="project" value="UniProtKB-SubCell"/>
</dbReference>
<dbReference type="PANTHER" id="PTHR39190">
    <property type="entry name" value="FLAGELLAR ASSEMBLY FACTOR FLIW"/>
    <property type="match status" value="1"/>
</dbReference>
<dbReference type="SUPFAM" id="SSF141457">
    <property type="entry name" value="BH3618-like"/>
    <property type="match status" value="1"/>
</dbReference>
<dbReference type="AlphaFoldDB" id="E0IED0"/>
<dbReference type="HAMAP" id="MF_01185">
    <property type="entry name" value="FliW"/>
    <property type="match status" value="1"/>
</dbReference>
<comment type="subunit">
    <text evidence="4">Interacts with translational regulator CsrA and flagellin(s).</text>
</comment>
<reference evidence="5 6" key="1">
    <citation type="submission" date="2010-07" db="EMBL/GenBank/DDBJ databases">
        <title>The draft genome of Paenibacillus curdlanolyticus YK9.</title>
        <authorList>
            <consortium name="US DOE Joint Genome Institute (JGI-PGF)"/>
            <person name="Lucas S."/>
            <person name="Copeland A."/>
            <person name="Lapidus A."/>
            <person name="Cheng J.-F."/>
            <person name="Bruce D."/>
            <person name="Goodwin L."/>
            <person name="Pitluck S."/>
            <person name="Land M.L."/>
            <person name="Hauser L."/>
            <person name="Chang Y.-J."/>
            <person name="Jeffries C."/>
            <person name="Anderson I.J."/>
            <person name="Johnson E."/>
            <person name="Loganathan U."/>
            <person name="Mulhopadhyay B."/>
            <person name="Kyrpides N."/>
            <person name="Woyke T.J."/>
        </authorList>
    </citation>
    <scope>NUCLEOTIDE SEQUENCE [LARGE SCALE GENOMIC DNA]</scope>
    <source>
        <strain evidence="5 6">YK9</strain>
    </source>
</reference>
<dbReference type="InterPro" id="IPR003775">
    <property type="entry name" value="Flagellar_assembly_factor_FliW"/>
</dbReference>
<organism evidence="5 6">
    <name type="scientific">Paenibacillus curdlanolyticus YK9</name>
    <dbReference type="NCBI Taxonomy" id="717606"/>
    <lineage>
        <taxon>Bacteria</taxon>
        <taxon>Bacillati</taxon>
        <taxon>Bacillota</taxon>
        <taxon>Bacilli</taxon>
        <taxon>Bacillales</taxon>
        <taxon>Paenibacillaceae</taxon>
        <taxon>Paenibacillus</taxon>
    </lineage>
</organism>
<dbReference type="RefSeq" id="WP_006040004.1">
    <property type="nucleotide sequence ID" value="NZ_AEDD01000012.1"/>
</dbReference>
<evidence type="ECO:0000256" key="1">
    <source>
        <dbReference type="ARBA" id="ARBA00022490"/>
    </source>
</evidence>
<dbReference type="InterPro" id="IPR024046">
    <property type="entry name" value="Flagellar_assmbl_FliW_dom_sf"/>
</dbReference>
<protein>
    <recommendedName>
        <fullName evidence="4">Flagellar assembly factor FliW</fullName>
    </recommendedName>
</protein>
<keyword evidence="1 4" id="KW-0963">Cytoplasm</keyword>
<dbReference type="Proteomes" id="UP000005387">
    <property type="component" value="Unassembled WGS sequence"/>
</dbReference>
<keyword evidence="6" id="KW-1185">Reference proteome</keyword>
<dbReference type="STRING" id="717606.PaecuDRAFT_4021"/>
<evidence type="ECO:0000256" key="2">
    <source>
        <dbReference type="ARBA" id="ARBA00022795"/>
    </source>
</evidence>
<dbReference type="OrthoDB" id="9801235at2"/>
<dbReference type="PANTHER" id="PTHR39190:SF1">
    <property type="entry name" value="FLAGELLAR ASSEMBLY FACTOR FLIW"/>
    <property type="match status" value="1"/>
</dbReference>
<comment type="function">
    <text evidence="4">Acts as an anti-CsrA protein, binds CsrA and prevents it from repressing translation of its target genes, one of which is flagellin. Binds to flagellin and participates in the assembly of the flagellum.</text>
</comment>
<dbReference type="GO" id="GO:0044780">
    <property type="term" value="P:bacterial-type flagellum assembly"/>
    <property type="evidence" value="ECO:0007669"/>
    <property type="project" value="UniProtKB-UniRule"/>
</dbReference>
<accession>E0IED0</accession>